<dbReference type="RefSeq" id="WP_055122713.1">
    <property type="nucleotide sequence ID" value="NZ_LKST01000003.1"/>
</dbReference>
<dbReference type="Proteomes" id="UP000050517">
    <property type="component" value="Unassembled WGS sequence"/>
</dbReference>
<feature type="transmembrane region" description="Helical" evidence="2">
    <location>
        <begin position="119"/>
        <end position="137"/>
    </location>
</feature>
<comment type="caution">
    <text evidence="3">The sequence shown here is derived from an EMBL/GenBank/DDBJ whole genome shotgun (WGS) entry which is preliminary data.</text>
</comment>
<keyword evidence="2" id="KW-0472">Membrane</keyword>
<feature type="transmembrane region" description="Helical" evidence="2">
    <location>
        <begin position="45"/>
        <end position="69"/>
    </location>
</feature>
<protein>
    <submittedName>
        <fullName evidence="3">Uncharacterized protein</fullName>
    </submittedName>
</protein>
<keyword evidence="2" id="KW-1133">Transmembrane helix</keyword>
<dbReference type="AlphaFoldDB" id="A0A0Q0TX31"/>
<dbReference type="EMBL" id="LKST01000003">
    <property type="protein sequence ID" value="KQB83523.1"/>
    <property type="molecule type" value="Genomic_DNA"/>
</dbReference>
<accession>A0A0Q0TX31</accession>
<proteinExistence type="predicted"/>
<dbReference type="PATRIC" id="fig|1544416.3.peg.1594"/>
<evidence type="ECO:0000313" key="4">
    <source>
        <dbReference type="Proteomes" id="UP000050517"/>
    </source>
</evidence>
<feature type="transmembrane region" description="Helical" evidence="2">
    <location>
        <begin position="149"/>
        <end position="169"/>
    </location>
</feature>
<feature type="transmembrane region" description="Helical" evidence="2">
    <location>
        <begin position="181"/>
        <end position="201"/>
    </location>
</feature>
<evidence type="ECO:0000256" key="2">
    <source>
        <dbReference type="SAM" id="Phobius"/>
    </source>
</evidence>
<name>A0A0Q0TX31_9CORY</name>
<keyword evidence="2" id="KW-0812">Transmembrane</keyword>
<dbReference type="Pfam" id="PF19877">
    <property type="entry name" value="DUF6350"/>
    <property type="match status" value="1"/>
</dbReference>
<feature type="region of interest" description="Disordered" evidence="1">
    <location>
        <begin position="1"/>
        <end position="31"/>
    </location>
</feature>
<feature type="transmembrane region" description="Helical" evidence="2">
    <location>
        <begin position="237"/>
        <end position="256"/>
    </location>
</feature>
<evidence type="ECO:0000256" key="1">
    <source>
        <dbReference type="SAM" id="MobiDB-lite"/>
    </source>
</evidence>
<reference evidence="3 4" key="1">
    <citation type="submission" date="2015-10" db="EMBL/GenBank/DDBJ databases">
        <title>Corynebacteirum lowii and Corynebacterium oculi species nova, derived from human clinical disease and and emended description of Corynebacterium mastiditis.</title>
        <authorList>
            <person name="Bernard K."/>
            <person name="Pacheco A.L."/>
            <person name="Mcdougall C."/>
            <person name="Burtx T."/>
            <person name="Weibe D."/>
            <person name="Tyler S."/>
            <person name="Olson A.B."/>
            <person name="Cnockaert M."/>
            <person name="Eguchi H."/>
            <person name="Kuwahara T."/>
            <person name="Nakayama-Imaohji H."/>
            <person name="Boudewijins M."/>
            <person name="Van Hoecke F."/>
            <person name="Bernier A.-M."/>
            <person name="Vandamme P."/>
        </authorList>
    </citation>
    <scope>NUCLEOTIDE SEQUENCE [LARGE SCALE GENOMIC DNA]</scope>
    <source>
        <strain evidence="3 4">NML 130210</strain>
    </source>
</reference>
<gene>
    <name evidence="3" type="ORF">Cocul_01592</name>
</gene>
<feature type="transmembrane region" description="Helical" evidence="2">
    <location>
        <begin position="89"/>
        <end position="107"/>
    </location>
</feature>
<feature type="transmembrane region" description="Helical" evidence="2">
    <location>
        <begin position="323"/>
        <end position="343"/>
    </location>
</feature>
<organism evidence="3 4">
    <name type="scientific">Corynebacterium oculi</name>
    <dbReference type="NCBI Taxonomy" id="1544416"/>
    <lineage>
        <taxon>Bacteria</taxon>
        <taxon>Bacillati</taxon>
        <taxon>Actinomycetota</taxon>
        <taxon>Actinomycetes</taxon>
        <taxon>Mycobacteriales</taxon>
        <taxon>Corynebacteriaceae</taxon>
        <taxon>Corynebacterium</taxon>
    </lineage>
</organism>
<dbReference type="InterPro" id="IPR045931">
    <property type="entry name" value="DUF6350"/>
</dbReference>
<evidence type="ECO:0000313" key="3">
    <source>
        <dbReference type="EMBL" id="KQB83523.1"/>
    </source>
</evidence>
<feature type="transmembrane region" description="Helical" evidence="2">
    <location>
        <begin position="207"/>
        <end position="230"/>
    </location>
</feature>
<keyword evidence="4" id="KW-1185">Reference proteome</keyword>
<feature type="transmembrane region" description="Helical" evidence="2">
    <location>
        <begin position="293"/>
        <end position="317"/>
    </location>
</feature>
<dbReference type="STRING" id="1544416.Cocul_01592"/>
<feature type="compositionally biased region" description="Basic residues" evidence="1">
    <location>
        <begin position="1"/>
        <end position="19"/>
    </location>
</feature>
<feature type="transmembrane region" description="Helical" evidence="2">
    <location>
        <begin position="262"/>
        <end position="281"/>
    </location>
</feature>
<dbReference type="OrthoDB" id="4428043at2"/>
<sequence length="352" mass="37199">MSKKTSSNRRPGSTRRRTRREVTAPASPQEKTTQRYLPTVLLPHVVVLLAIVVIAMTGLLVTSTSLAAMPATVAQLWLMANMAPIRLDGITLGLMPLLPAMGMIWLLSRARPTRRFEVGLLLGVPLLLTGIAWLMLFDARTVYPVDVPSPWAFLSTLLVHAAALALGYTPWPQWAKDAVRYLLYLLGAAAVVWIATVAWNWQATSPGAVAVSLLYLPNAMIAAAAVLVGAEFHAGEASISLFSVHVVPLPPLPLFAVPASAAPWAMALLLIPAGAAVALWWRRVPTWREAVSAGGCAGVLTLVGAFLAGGEMGVYGATGPMEWLAAALVFVWVAGVGVAAGLVRKAAGRLSA</sequence>